<comment type="caution">
    <text evidence="1">The sequence shown here is derived from an EMBL/GenBank/DDBJ whole genome shotgun (WGS) entry which is preliminary data.</text>
</comment>
<accession>A0ABS2DYX2</accession>
<evidence type="ECO:0000313" key="2">
    <source>
        <dbReference type="Proteomes" id="UP000766986"/>
    </source>
</evidence>
<organism evidence="1 2">
    <name type="scientific">Mediterranea massiliensis</name>
    <dbReference type="NCBI Taxonomy" id="1841865"/>
    <lineage>
        <taxon>Bacteria</taxon>
        <taxon>Pseudomonadati</taxon>
        <taxon>Bacteroidota</taxon>
        <taxon>Bacteroidia</taxon>
        <taxon>Bacteroidales</taxon>
        <taxon>Bacteroidaceae</taxon>
        <taxon>Mediterranea</taxon>
    </lineage>
</organism>
<protein>
    <submittedName>
        <fullName evidence="1">Uncharacterized protein</fullName>
    </submittedName>
</protein>
<dbReference type="RefSeq" id="WP_205094986.1">
    <property type="nucleotide sequence ID" value="NZ_CAWVFH010000008.1"/>
</dbReference>
<evidence type="ECO:0000313" key="1">
    <source>
        <dbReference type="EMBL" id="MBM6734576.1"/>
    </source>
</evidence>
<dbReference type="EMBL" id="JACLYZ010000008">
    <property type="protein sequence ID" value="MBM6734576.1"/>
    <property type="molecule type" value="Genomic_DNA"/>
</dbReference>
<proteinExistence type="predicted"/>
<sequence>MTGNDLETSGLLYSAMFCTNQKNAFLFRKSSVLIPNCQSYSSEKQRKSNIFSLLYICCPSCGRNPKALPLLIPCRSILYLSLPVGGAVCWQVCLYACLPAGRSVGKQARWQDGRQAGWSAGRLAGQRVYVHTYFHSCKLTFSQACKHSCGYNHSLTPSHPLILVLLLGSLGIGKRCFESRNNSTNSNPFAGGFLISRESSKVSFELPEGFSVTAEKWQQQGMFRVTRNLSGYSESLTAGLPSEVGQPVFSYILITKIHLGMALSDLLLMQPTRRNKILNAILHDRAIVITLI</sequence>
<gene>
    <name evidence="1" type="ORF">H7U35_04980</name>
</gene>
<dbReference type="Proteomes" id="UP000766986">
    <property type="component" value="Unassembled WGS sequence"/>
</dbReference>
<keyword evidence="2" id="KW-1185">Reference proteome</keyword>
<name>A0ABS2DYX2_9BACT</name>
<reference evidence="1 2" key="1">
    <citation type="journal article" date="2021" name="Sci. Rep.">
        <title>The distribution of antibiotic resistance genes in chicken gut microbiota commensals.</title>
        <authorList>
            <person name="Juricova H."/>
            <person name="Matiasovicova J."/>
            <person name="Kubasova T."/>
            <person name="Cejkova D."/>
            <person name="Rychlik I."/>
        </authorList>
    </citation>
    <scope>NUCLEOTIDE SEQUENCE [LARGE SCALE GENOMIC DNA]</scope>
    <source>
        <strain evidence="1 2">An772</strain>
    </source>
</reference>